<reference evidence="1 2" key="1">
    <citation type="submission" date="2019-05" db="EMBL/GenBank/DDBJ databases">
        <title>Another draft genome of Portunus trituberculatus and its Hox gene families provides insights of decapod evolution.</title>
        <authorList>
            <person name="Jeong J.-H."/>
            <person name="Song I."/>
            <person name="Kim S."/>
            <person name="Choi T."/>
            <person name="Kim D."/>
            <person name="Ryu S."/>
            <person name="Kim W."/>
        </authorList>
    </citation>
    <scope>NUCLEOTIDE SEQUENCE [LARGE SCALE GENOMIC DNA]</scope>
    <source>
        <tissue evidence="1">Muscle</tissue>
    </source>
</reference>
<protein>
    <submittedName>
        <fullName evidence="1">Uncharacterized protein</fullName>
    </submittedName>
</protein>
<dbReference type="EMBL" id="VSRR010010364">
    <property type="protein sequence ID" value="MPC51716.1"/>
    <property type="molecule type" value="Genomic_DNA"/>
</dbReference>
<accession>A0A5B7G1J4</accession>
<keyword evidence="2" id="KW-1185">Reference proteome</keyword>
<proteinExistence type="predicted"/>
<dbReference type="AlphaFoldDB" id="A0A5B7G1J4"/>
<evidence type="ECO:0000313" key="2">
    <source>
        <dbReference type="Proteomes" id="UP000324222"/>
    </source>
</evidence>
<evidence type="ECO:0000313" key="1">
    <source>
        <dbReference type="EMBL" id="MPC51716.1"/>
    </source>
</evidence>
<comment type="caution">
    <text evidence="1">The sequence shown here is derived from an EMBL/GenBank/DDBJ whole genome shotgun (WGS) entry which is preliminary data.</text>
</comment>
<gene>
    <name evidence="1" type="ORF">E2C01_045568</name>
</gene>
<name>A0A5B7G1J4_PORTR</name>
<organism evidence="1 2">
    <name type="scientific">Portunus trituberculatus</name>
    <name type="common">Swimming crab</name>
    <name type="synonym">Neptunus trituberculatus</name>
    <dbReference type="NCBI Taxonomy" id="210409"/>
    <lineage>
        <taxon>Eukaryota</taxon>
        <taxon>Metazoa</taxon>
        <taxon>Ecdysozoa</taxon>
        <taxon>Arthropoda</taxon>
        <taxon>Crustacea</taxon>
        <taxon>Multicrustacea</taxon>
        <taxon>Malacostraca</taxon>
        <taxon>Eumalacostraca</taxon>
        <taxon>Eucarida</taxon>
        <taxon>Decapoda</taxon>
        <taxon>Pleocyemata</taxon>
        <taxon>Brachyura</taxon>
        <taxon>Eubrachyura</taxon>
        <taxon>Portunoidea</taxon>
        <taxon>Portunidae</taxon>
        <taxon>Portuninae</taxon>
        <taxon>Portunus</taxon>
    </lineage>
</organism>
<sequence length="114" mass="12307">MAFAIPTPLGDTLPPTLLLYSIYVAPRSITVHSQHFLQPLDADRRLDGPSGSRITAPLLFRSFLGFLNRIWTTCSSPSISFSFKGILIVAICGAQGRAKSDPPDPAALRLNGKV</sequence>
<dbReference type="Proteomes" id="UP000324222">
    <property type="component" value="Unassembled WGS sequence"/>
</dbReference>